<dbReference type="EMBL" id="PJKA01000002">
    <property type="protein sequence ID" value="PNC20302.1"/>
    <property type="molecule type" value="Genomic_DNA"/>
</dbReference>
<dbReference type="Gene3D" id="3.40.30.10">
    <property type="entry name" value="Glutaredoxin"/>
    <property type="match status" value="1"/>
</dbReference>
<evidence type="ECO:0000256" key="1">
    <source>
        <dbReference type="ARBA" id="ARBA00022729"/>
    </source>
</evidence>
<dbReference type="InterPro" id="IPR013766">
    <property type="entry name" value="Thioredoxin_domain"/>
</dbReference>
<dbReference type="RefSeq" id="WP_102711454.1">
    <property type="nucleotide sequence ID" value="NZ_PJKA01000002.1"/>
</dbReference>
<evidence type="ECO:0000313" key="4">
    <source>
        <dbReference type="EMBL" id="PNC20302.1"/>
    </source>
</evidence>
<dbReference type="InterPro" id="IPR051099">
    <property type="entry name" value="AGR/TXD"/>
</dbReference>
<feature type="chain" id="PRO_5014892687" description="Thioredoxin domain-containing protein" evidence="2">
    <location>
        <begin position="23"/>
        <end position="314"/>
    </location>
</feature>
<feature type="domain" description="Thioredoxin" evidence="3">
    <location>
        <begin position="1"/>
        <end position="148"/>
    </location>
</feature>
<sequence length="314" mass="35286">MKNSYIPALGILSLASAVICSASPVWETDWNKALEKAGKSGQPVLVDFTGSDWCPGCIYLRQNIFDAEAFAKYAEDNNFMLVELDFPRKEGKMPPEKLKFHEELMRRYGISVFPSVLMMEGNGAPYAKIVGPSRTVEEYLKKLEAAGETRLKLKEAVAAASALKGKEKLEKLVQALKLLPEDLQPYQKELIAEISVLDPEDQYGFAGKAEKAVTMAAQRLMMERFYKKYAGPFSAEKIRAGREEALQMLEKQDILPAIRLEITKYVSDGYALERNYPKALEYLKMARDADPESQAAKKLEPWIGNMQKVINKGK</sequence>
<dbReference type="OrthoDB" id="9811036at2"/>
<accession>A0A2N8HGX3</accession>
<dbReference type="GO" id="GO:0006950">
    <property type="term" value="P:response to stress"/>
    <property type="evidence" value="ECO:0007669"/>
    <property type="project" value="UniProtKB-ARBA"/>
</dbReference>
<organism evidence="4 5">
    <name type="scientific">Akkermansia muciniphila</name>
    <dbReference type="NCBI Taxonomy" id="239935"/>
    <lineage>
        <taxon>Bacteria</taxon>
        <taxon>Pseudomonadati</taxon>
        <taxon>Verrucomicrobiota</taxon>
        <taxon>Verrucomicrobiia</taxon>
        <taxon>Verrucomicrobiales</taxon>
        <taxon>Akkermansiaceae</taxon>
        <taxon>Akkermansia</taxon>
    </lineage>
</organism>
<proteinExistence type="predicted"/>
<keyword evidence="1 2" id="KW-0732">Signal</keyword>
<dbReference type="Pfam" id="PF13098">
    <property type="entry name" value="Thioredoxin_2"/>
    <property type="match status" value="1"/>
</dbReference>
<dbReference type="SUPFAM" id="SSF52833">
    <property type="entry name" value="Thioredoxin-like"/>
    <property type="match status" value="1"/>
</dbReference>
<dbReference type="PANTHER" id="PTHR15337:SF11">
    <property type="entry name" value="THIOREDOXIN DOMAIN-CONTAINING PROTEIN"/>
    <property type="match status" value="1"/>
</dbReference>
<reference evidence="4 5" key="1">
    <citation type="journal article" date="2017" name="BMC Genomics">
        <title>Genome sequencing of 39 Akkermansia muciniphila isolates reveals its population structure, genomic and functional diverisity, and global distribution in mammalian gut microbiotas.</title>
        <authorList>
            <person name="Guo X."/>
            <person name="Li S."/>
            <person name="Zhang J."/>
            <person name="Wu F."/>
            <person name="Li X."/>
            <person name="Wu D."/>
            <person name="Zhang M."/>
            <person name="Ou Z."/>
            <person name="Jie Z."/>
            <person name="Yan Q."/>
            <person name="Li P."/>
            <person name="Yi J."/>
            <person name="Peng Y."/>
        </authorList>
    </citation>
    <scope>NUCLEOTIDE SEQUENCE [LARGE SCALE GENOMIC DNA]</scope>
    <source>
        <strain evidence="4 5">GP24</strain>
    </source>
</reference>
<name>A0A2N8HGX3_9BACT</name>
<dbReference type="InterPro" id="IPR012336">
    <property type="entry name" value="Thioredoxin-like_fold"/>
</dbReference>
<comment type="caution">
    <text evidence="4">The sequence shown here is derived from an EMBL/GenBank/DDBJ whole genome shotgun (WGS) entry which is preliminary data.</text>
</comment>
<dbReference type="PROSITE" id="PS51352">
    <property type="entry name" value="THIOREDOXIN_2"/>
    <property type="match status" value="1"/>
</dbReference>
<evidence type="ECO:0000256" key="2">
    <source>
        <dbReference type="SAM" id="SignalP"/>
    </source>
</evidence>
<dbReference type="AlphaFoldDB" id="A0A2N8HGX3"/>
<dbReference type="InterPro" id="IPR036249">
    <property type="entry name" value="Thioredoxin-like_sf"/>
</dbReference>
<protein>
    <recommendedName>
        <fullName evidence="3">Thioredoxin domain-containing protein</fullName>
    </recommendedName>
</protein>
<dbReference type="InterPro" id="IPR011990">
    <property type="entry name" value="TPR-like_helical_dom_sf"/>
</dbReference>
<dbReference type="SUPFAM" id="SSF48452">
    <property type="entry name" value="TPR-like"/>
    <property type="match status" value="1"/>
</dbReference>
<dbReference type="Proteomes" id="UP000236000">
    <property type="component" value="Unassembled WGS sequence"/>
</dbReference>
<evidence type="ECO:0000313" key="5">
    <source>
        <dbReference type="Proteomes" id="UP000236000"/>
    </source>
</evidence>
<dbReference type="PANTHER" id="PTHR15337">
    <property type="entry name" value="ANTERIOR GRADIENT PROTEIN-RELATED"/>
    <property type="match status" value="1"/>
</dbReference>
<evidence type="ECO:0000259" key="3">
    <source>
        <dbReference type="PROSITE" id="PS51352"/>
    </source>
</evidence>
<feature type="signal peptide" evidence="2">
    <location>
        <begin position="1"/>
        <end position="22"/>
    </location>
</feature>
<gene>
    <name evidence="4" type="ORF">CXU22_00505</name>
</gene>